<keyword evidence="1" id="KW-0812">Transmembrane</keyword>
<evidence type="ECO:0000313" key="3">
    <source>
        <dbReference type="Proteomes" id="UP000032304"/>
    </source>
</evidence>
<keyword evidence="1" id="KW-0472">Membrane</keyword>
<evidence type="ECO:0000256" key="1">
    <source>
        <dbReference type="SAM" id="Phobius"/>
    </source>
</evidence>
<keyword evidence="1" id="KW-1133">Transmembrane helix</keyword>
<reference evidence="2 3" key="1">
    <citation type="journal article" date="2012" name="Nature">
        <title>Repeated polyploidization of Gossypium genomes and the evolution of spinnable cotton fibres.</title>
        <authorList>
            <person name="Paterson A.H."/>
            <person name="Wendel J.F."/>
            <person name="Gundlach H."/>
            <person name="Guo H."/>
            <person name="Jenkins J."/>
            <person name="Jin D."/>
            <person name="Llewellyn D."/>
            <person name="Showmaker K.C."/>
            <person name="Shu S."/>
            <person name="Udall J."/>
            <person name="Yoo M.J."/>
            <person name="Byers R."/>
            <person name="Chen W."/>
            <person name="Doron-Faigenboim A."/>
            <person name="Duke M.V."/>
            <person name="Gong L."/>
            <person name="Grimwood J."/>
            <person name="Grover C."/>
            <person name="Grupp K."/>
            <person name="Hu G."/>
            <person name="Lee T.H."/>
            <person name="Li J."/>
            <person name="Lin L."/>
            <person name="Liu T."/>
            <person name="Marler B.S."/>
            <person name="Page J.T."/>
            <person name="Roberts A.W."/>
            <person name="Romanel E."/>
            <person name="Sanders W.S."/>
            <person name="Szadkowski E."/>
            <person name="Tan X."/>
            <person name="Tang H."/>
            <person name="Xu C."/>
            <person name="Wang J."/>
            <person name="Wang Z."/>
            <person name="Zhang D."/>
            <person name="Zhang L."/>
            <person name="Ashrafi H."/>
            <person name="Bedon F."/>
            <person name="Bowers J.E."/>
            <person name="Brubaker C.L."/>
            <person name="Chee P.W."/>
            <person name="Das S."/>
            <person name="Gingle A.R."/>
            <person name="Haigler C.H."/>
            <person name="Harker D."/>
            <person name="Hoffmann L.V."/>
            <person name="Hovav R."/>
            <person name="Jones D.C."/>
            <person name="Lemke C."/>
            <person name="Mansoor S."/>
            <person name="ur Rahman M."/>
            <person name="Rainville L.N."/>
            <person name="Rambani A."/>
            <person name="Reddy U.K."/>
            <person name="Rong J.K."/>
            <person name="Saranga Y."/>
            <person name="Scheffler B.E."/>
            <person name="Scheffler J.A."/>
            <person name="Stelly D.M."/>
            <person name="Triplett B.A."/>
            <person name="Van Deynze A."/>
            <person name="Vaslin M.F."/>
            <person name="Waghmare V.N."/>
            <person name="Walford S.A."/>
            <person name="Wright R.J."/>
            <person name="Zaki E.A."/>
            <person name="Zhang T."/>
            <person name="Dennis E.S."/>
            <person name="Mayer K.F."/>
            <person name="Peterson D.G."/>
            <person name="Rokhsar D.S."/>
            <person name="Wang X."/>
            <person name="Schmutz J."/>
        </authorList>
    </citation>
    <scope>NUCLEOTIDE SEQUENCE [LARGE SCALE GENOMIC DNA]</scope>
</reference>
<evidence type="ECO:0000313" key="2">
    <source>
        <dbReference type="EMBL" id="KJB08725.1"/>
    </source>
</evidence>
<accession>A0A0D2QN68</accession>
<organism evidence="2 3">
    <name type="scientific">Gossypium raimondii</name>
    <name type="common">Peruvian cotton</name>
    <name type="synonym">Gossypium klotzschianum subsp. raimondii</name>
    <dbReference type="NCBI Taxonomy" id="29730"/>
    <lineage>
        <taxon>Eukaryota</taxon>
        <taxon>Viridiplantae</taxon>
        <taxon>Streptophyta</taxon>
        <taxon>Embryophyta</taxon>
        <taxon>Tracheophyta</taxon>
        <taxon>Spermatophyta</taxon>
        <taxon>Magnoliopsida</taxon>
        <taxon>eudicotyledons</taxon>
        <taxon>Gunneridae</taxon>
        <taxon>Pentapetalae</taxon>
        <taxon>rosids</taxon>
        <taxon>malvids</taxon>
        <taxon>Malvales</taxon>
        <taxon>Malvaceae</taxon>
        <taxon>Malvoideae</taxon>
        <taxon>Gossypium</taxon>
    </lineage>
</organism>
<sequence>MSSQYPDNGYPNGWSTHNSDYGGGSSSTTAVWIAAGVLIAILVLLVVYYFARKGKLWCFSCKIEFGSGHTHHGSSKC</sequence>
<dbReference type="EMBL" id="CM001740">
    <property type="protein sequence ID" value="KJB08725.1"/>
    <property type="molecule type" value="Genomic_DNA"/>
</dbReference>
<proteinExistence type="predicted"/>
<keyword evidence="3" id="KW-1185">Reference proteome</keyword>
<dbReference type="Proteomes" id="UP000032304">
    <property type="component" value="Chromosome 1"/>
</dbReference>
<dbReference type="AlphaFoldDB" id="A0A0D2QN68"/>
<dbReference type="Gramene" id="KJB08725">
    <property type="protein sequence ID" value="KJB08725"/>
    <property type="gene ID" value="B456_001G100400"/>
</dbReference>
<feature type="transmembrane region" description="Helical" evidence="1">
    <location>
        <begin position="30"/>
        <end position="51"/>
    </location>
</feature>
<name>A0A0D2QN68_GOSRA</name>
<protein>
    <submittedName>
        <fullName evidence="2">Uncharacterized protein</fullName>
    </submittedName>
</protein>
<gene>
    <name evidence="2" type="ORF">B456_001G100400</name>
</gene>